<feature type="region of interest" description="Disordered" evidence="1">
    <location>
        <begin position="60"/>
        <end position="93"/>
    </location>
</feature>
<gene>
    <name evidence="2" type="ORF">QJS04_geneDACA015214</name>
</gene>
<reference evidence="2" key="2">
    <citation type="submission" date="2023-06" db="EMBL/GenBank/DDBJ databases">
        <authorList>
            <person name="Ma L."/>
            <person name="Liu K.-W."/>
            <person name="Li Z."/>
            <person name="Hsiao Y.-Y."/>
            <person name="Qi Y."/>
            <person name="Fu T."/>
            <person name="Tang G."/>
            <person name="Zhang D."/>
            <person name="Sun W.-H."/>
            <person name="Liu D.-K."/>
            <person name="Li Y."/>
            <person name="Chen G.-Z."/>
            <person name="Liu X.-D."/>
            <person name="Liao X.-Y."/>
            <person name="Jiang Y.-T."/>
            <person name="Yu X."/>
            <person name="Hao Y."/>
            <person name="Huang J."/>
            <person name="Zhao X.-W."/>
            <person name="Ke S."/>
            <person name="Chen Y.-Y."/>
            <person name="Wu W.-L."/>
            <person name="Hsu J.-L."/>
            <person name="Lin Y.-F."/>
            <person name="Huang M.-D."/>
            <person name="Li C.-Y."/>
            <person name="Huang L."/>
            <person name="Wang Z.-W."/>
            <person name="Zhao X."/>
            <person name="Zhong W.-Y."/>
            <person name="Peng D.-H."/>
            <person name="Ahmad S."/>
            <person name="Lan S."/>
            <person name="Zhang J.-S."/>
            <person name="Tsai W.-C."/>
            <person name="Van De Peer Y."/>
            <person name="Liu Z.-J."/>
        </authorList>
    </citation>
    <scope>NUCLEOTIDE SEQUENCE</scope>
    <source>
        <strain evidence="2">SCP</strain>
        <tissue evidence="2">Leaves</tissue>
    </source>
</reference>
<proteinExistence type="predicted"/>
<dbReference type="EMBL" id="JAUJYN010000004">
    <property type="protein sequence ID" value="KAK1274593.1"/>
    <property type="molecule type" value="Genomic_DNA"/>
</dbReference>
<dbReference type="Proteomes" id="UP001179952">
    <property type="component" value="Unassembled WGS sequence"/>
</dbReference>
<evidence type="ECO:0000313" key="3">
    <source>
        <dbReference type="Proteomes" id="UP001179952"/>
    </source>
</evidence>
<feature type="compositionally biased region" description="Basic and acidic residues" evidence="1">
    <location>
        <begin position="76"/>
        <end position="93"/>
    </location>
</feature>
<sequence length="93" mass="11051">MRTDHGLLVYNLHKQIALGDPPAWPSSPSMPHQGITRLSVKDMDISEFWQWWRRWWRTPPCHSEDKETEENPSPYMEERTFESAKPSFNDHEG</sequence>
<reference evidence="2" key="1">
    <citation type="journal article" date="2023" name="Nat. Commun.">
        <title>Diploid and tetraploid genomes of Acorus and the evolution of monocots.</title>
        <authorList>
            <person name="Ma L."/>
            <person name="Liu K.W."/>
            <person name="Li Z."/>
            <person name="Hsiao Y.Y."/>
            <person name="Qi Y."/>
            <person name="Fu T."/>
            <person name="Tang G.D."/>
            <person name="Zhang D."/>
            <person name="Sun W.H."/>
            <person name="Liu D.K."/>
            <person name="Li Y."/>
            <person name="Chen G.Z."/>
            <person name="Liu X.D."/>
            <person name="Liao X.Y."/>
            <person name="Jiang Y.T."/>
            <person name="Yu X."/>
            <person name="Hao Y."/>
            <person name="Huang J."/>
            <person name="Zhao X.W."/>
            <person name="Ke S."/>
            <person name="Chen Y.Y."/>
            <person name="Wu W.L."/>
            <person name="Hsu J.L."/>
            <person name="Lin Y.F."/>
            <person name="Huang M.D."/>
            <person name="Li C.Y."/>
            <person name="Huang L."/>
            <person name="Wang Z.W."/>
            <person name="Zhao X."/>
            <person name="Zhong W.Y."/>
            <person name="Peng D.H."/>
            <person name="Ahmad S."/>
            <person name="Lan S."/>
            <person name="Zhang J.S."/>
            <person name="Tsai W.C."/>
            <person name="Van de Peer Y."/>
            <person name="Liu Z.J."/>
        </authorList>
    </citation>
    <scope>NUCLEOTIDE SEQUENCE</scope>
    <source>
        <strain evidence="2">SCP</strain>
    </source>
</reference>
<accession>A0AAV9BDT4</accession>
<evidence type="ECO:0000313" key="2">
    <source>
        <dbReference type="EMBL" id="KAK1274593.1"/>
    </source>
</evidence>
<name>A0AAV9BDT4_ACOGR</name>
<organism evidence="2 3">
    <name type="scientific">Acorus gramineus</name>
    <name type="common">Dwarf sweet flag</name>
    <dbReference type="NCBI Taxonomy" id="55184"/>
    <lineage>
        <taxon>Eukaryota</taxon>
        <taxon>Viridiplantae</taxon>
        <taxon>Streptophyta</taxon>
        <taxon>Embryophyta</taxon>
        <taxon>Tracheophyta</taxon>
        <taxon>Spermatophyta</taxon>
        <taxon>Magnoliopsida</taxon>
        <taxon>Liliopsida</taxon>
        <taxon>Acoraceae</taxon>
        <taxon>Acorus</taxon>
    </lineage>
</organism>
<keyword evidence="3" id="KW-1185">Reference proteome</keyword>
<evidence type="ECO:0000256" key="1">
    <source>
        <dbReference type="SAM" id="MobiDB-lite"/>
    </source>
</evidence>
<protein>
    <submittedName>
        <fullName evidence="2">Uncharacterized protein</fullName>
    </submittedName>
</protein>
<dbReference type="AlphaFoldDB" id="A0AAV9BDT4"/>
<comment type="caution">
    <text evidence="2">The sequence shown here is derived from an EMBL/GenBank/DDBJ whole genome shotgun (WGS) entry which is preliminary data.</text>
</comment>